<keyword evidence="1" id="KW-0472">Membrane</keyword>
<feature type="transmembrane region" description="Helical" evidence="1">
    <location>
        <begin position="302"/>
        <end position="322"/>
    </location>
</feature>
<dbReference type="EMBL" id="JAZGQL010000005">
    <property type="protein sequence ID" value="MEE6306439.1"/>
    <property type="molecule type" value="Genomic_DNA"/>
</dbReference>
<keyword evidence="1" id="KW-1133">Transmembrane helix</keyword>
<feature type="transmembrane region" description="Helical" evidence="1">
    <location>
        <begin position="234"/>
        <end position="254"/>
    </location>
</feature>
<sequence>MDSTRSYDPPCVDTATAQAAATAIGHELATRGCRIVVFSSRPQYIESAVVRGFVESGQARPGSIEVRARYGADTVFEQMSLHPDAFLVRPEPSGDWEVSYFRRLLAVDGVLLIGGGRSTFVAGLIALSRRVAVAPVAAFGGAAQRVWQRLASEQAQHTEDDIATLAQPWRSTSAAEIVGSLLAQHDRRTAAEAETRRTALSARRRTLAGLGFALLLLAMALATIPVAFALPAGLWVNLTALVTAALLSSIWGAVIRNAHDGGAEWLRAAALGSAAGTIAFLLFVAAQLATNPDLFVGDGARRLIFFVLAIGFIGGFTSEVVYRKLRDQDVTQTSVLPPPGA</sequence>
<keyword evidence="1" id="KW-0812">Transmembrane</keyword>
<organism evidence="2 3">
    <name type="scientific">Plantactinospora veratri</name>
    <dbReference type="NCBI Taxonomy" id="1436122"/>
    <lineage>
        <taxon>Bacteria</taxon>
        <taxon>Bacillati</taxon>
        <taxon>Actinomycetota</taxon>
        <taxon>Actinomycetes</taxon>
        <taxon>Micromonosporales</taxon>
        <taxon>Micromonosporaceae</taxon>
        <taxon>Plantactinospora</taxon>
    </lineage>
</organism>
<proteinExistence type="predicted"/>
<dbReference type="Proteomes" id="UP001339911">
    <property type="component" value="Unassembled WGS sequence"/>
</dbReference>
<protein>
    <submittedName>
        <fullName evidence="2">Uncharacterized protein</fullName>
    </submittedName>
</protein>
<comment type="caution">
    <text evidence="2">The sequence shown here is derived from an EMBL/GenBank/DDBJ whole genome shotgun (WGS) entry which is preliminary data.</text>
</comment>
<feature type="transmembrane region" description="Helical" evidence="1">
    <location>
        <begin position="206"/>
        <end position="228"/>
    </location>
</feature>
<reference evidence="2 3" key="1">
    <citation type="submission" date="2024-01" db="EMBL/GenBank/DDBJ databases">
        <title>Genome insights into Plantactinospora veratri sp. nov.</title>
        <authorList>
            <person name="Wang L."/>
        </authorList>
    </citation>
    <scope>NUCLEOTIDE SEQUENCE [LARGE SCALE GENOMIC DNA]</scope>
    <source>
        <strain evidence="2 3">NEAU-FHS4</strain>
    </source>
</reference>
<feature type="transmembrane region" description="Helical" evidence="1">
    <location>
        <begin position="266"/>
        <end position="290"/>
    </location>
</feature>
<keyword evidence="3" id="KW-1185">Reference proteome</keyword>
<dbReference type="RefSeq" id="WP_331206797.1">
    <property type="nucleotide sequence ID" value="NZ_JAZGQL010000005.1"/>
</dbReference>
<name>A0ABU7S914_9ACTN</name>
<evidence type="ECO:0000256" key="1">
    <source>
        <dbReference type="SAM" id="Phobius"/>
    </source>
</evidence>
<evidence type="ECO:0000313" key="3">
    <source>
        <dbReference type="Proteomes" id="UP001339911"/>
    </source>
</evidence>
<accession>A0ABU7S914</accession>
<gene>
    <name evidence="2" type="ORF">V1634_06320</name>
</gene>
<evidence type="ECO:0000313" key="2">
    <source>
        <dbReference type="EMBL" id="MEE6306439.1"/>
    </source>
</evidence>